<dbReference type="RefSeq" id="WP_148750246.1">
    <property type="nucleotide sequence ID" value="NZ_VSSR01000013.1"/>
</dbReference>
<protein>
    <recommendedName>
        <fullName evidence="1">RiboL-PSP-HEPN domain-containing protein</fullName>
    </recommendedName>
</protein>
<accession>A0A5S4X0A3</accession>
<gene>
    <name evidence="2" type="ORF">FXB38_07515</name>
</gene>
<name>A0A5S4X0A3_9BRAD</name>
<dbReference type="OrthoDB" id="9770340at2"/>
<evidence type="ECO:0000259" key="1">
    <source>
        <dbReference type="Pfam" id="PF18735"/>
    </source>
</evidence>
<dbReference type="InterPro" id="IPR041519">
    <property type="entry name" value="HEPN_RiboL-PSP"/>
</dbReference>
<evidence type="ECO:0000313" key="3">
    <source>
        <dbReference type="Proteomes" id="UP000324853"/>
    </source>
</evidence>
<dbReference type="AlphaFoldDB" id="A0A5S4X0A3"/>
<organism evidence="2 3">
    <name type="scientific">Bradyrhizobium cytisi</name>
    <dbReference type="NCBI Taxonomy" id="515489"/>
    <lineage>
        <taxon>Bacteria</taxon>
        <taxon>Pseudomonadati</taxon>
        <taxon>Pseudomonadota</taxon>
        <taxon>Alphaproteobacteria</taxon>
        <taxon>Hyphomicrobiales</taxon>
        <taxon>Nitrobacteraceae</taxon>
        <taxon>Bradyrhizobium</taxon>
    </lineage>
</organism>
<sequence length="185" mass="20954">MATDIETFYASHKAVVDFLIANQQPSFASDTNNNFRRSLILAIASSFEHEITGIVAQIPHVHAQGNPIMVGLIEQRVIPRQYHTYFDWDKKNANKFFAMFGVEYADLAKARVTADAGLDQAVKDFLALGDTRNRLVHLDYVNFDIEKSPDDIIAMYRSAQSFIVFLRDTLLRMPERSLEAEPVGN</sequence>
<evidence type="ECO:0000313" key="2">
    <source>
        <dbReference type="EMBL" id="TYL86320.1"/>
    </source>
</evidence>
<dbReference type="Proteomes" id="UP000324853">
    <property type="component" value="Unassembled WGS sequence"/>
</dbReference>
<feature type="domain" description="RiboL-PSP-HEPN" evidence="1">
    <location>
        <begin position="13"/>
        <end position="170"/>
    </location>
</feature>
<proteinExistence type="predicted"/>
<comment type="caution">
    <text evidence="2">The sequence shown here is derived from an EMBL/GenBank/DDBJ whole genome shotgun (WGS) entry which is preliminary data.</text>
</comment>
<reference evidence="2 3" key="1">
    <citation type="submission" date="2019-08" db="EMBL/GenBank/DDBJ databases">
        <title>Bradyrhizobium hipponensis sp. nov., a rhizobium isolated from a Lupinus angustifolius root nodule in Tunisia.</title>
        <authorList>
            <person name="Off K."/>
            <person name="Rejili M."/>
            <person name="Mars M."/>
            <person name="Brachmann A."/>
            <person name="Marin M."/>
        </authorList>
    </citation>
    <scope>NUCLEOTIDE SEQUENCE [LARGE SCALE GENOMIC DNA]</scope>
    <source>
        <strain evidence="2 3">CTAW11</strain>
    </source>
</reference>
<keyword evidence="3" id="KW-1185">Reference proteome</keyword>
<dbReference type="Pfam" id="PF18735">
    <property type="entry name" value="HEPN_RiboL-PSP"/>
    <property type="match status" value="1"/>
</dbReference>
<dbReference type="EMBL" id="VSSR01000013">
    <property type="protein sequence ID" value="TYL86320.1"/>
    <property type="molecule type" value="Genomic_DNA"/>
</dbReference>